<name>A0ABM1VRL5_APLCA</name>
<feature type="region of interest" description="Disordered" evidence="1">
    <location>
        <begin position="117"/>
        <end position="206"/>
    </location>
</feature>
<dbReference type="RefSeq" id="XP_035825057.1">
    <property type="nucleotide sequence ID" value="XM_035969164.1"/>
</dbReference>
<organism evidence="2 3">
    <name type="scientific">Aplysia californica</name>
    <name type="common">California sea hare</name>
    <dbReference type="NCBI Taxonomy" id="6500"/>
    <lineage>
        <taxon>Eukaryota</taxon>
        <taxon>Metazoa</taxon>
        <taxon>Spiralia</taxon>
        <taxon>Lophotrochozoa</taxon>
        <taxon>Mollusca</taxon>
        <taxon>Gastropoda</taxon>
        <taxon>Heterobranchia</taxon>
        <taxon>Euthyneura</taxon>
        <taxon>Tectipleura</taxon>
        <taxon>Aplysiida</taxon>
        <taxon>Aplysioidea</taxon>
        <taxon>Aplysiidae</taxon>
        <taxon>Aplysia</taxon>
    </lineage>
</organism>
<sequence length="244" mass="27308">MATAIRESGFATLDRSEVVWNLDMLQESLVGQLELDDTDQKKENQIDPLQEDKNFERILSEIDISGRKKKKKHRQKSPGSKDNRKFMFIDYTNAKVVQCGSDCFPDLYSQLVRVDGKSPVTDSTGPESQKDPTSVVAIATESEKTDDNTAAIAPESARSRDTARDSSDGGGKSRSKSRGSSREGSSKSRRRRRRKKTDGPESVEPAAYRRPCHCKHDFAVTVPMVDKETMTDIFGNTHLKSWGF</sequence>
<evidence type="ECO:0000313" key="2">
    <source>
        <dbReference type="Proteomes" id="UP000694888"/>
    </source>
</evidence>
<accession>A0ABM1VRL5</accession>
<protein>
    <submittedName>
        <fullName evidence="3">Uncharacterized protein LOC106011463</fullName>
    </submittedName>
</protein>
<dbReference type="Proteomes" id="UP000694888">
    <property type="component" value="Unplaced"/>
</dbReference>
<keyword evidence="2" id="KW-1185">Reference proteome</keyword>
<reference evidence="3" key="1">
    <citation type="submission" date="2025-08" db="UniProtKB">
        <authorList>
            <consortium name="RefSeq"/>
        </authorList>
    </citation>
    <scope>IDENTIFICATION</scope>
</reference>
<evidence type="ECO:0000256" key="1">
    <source>
        <dbReference type="SAM" id="MobiDB-lite"/>
    </source>
</evidence>
<evidence type="ECO:0000313" key="3">
    <source>
        <dbReference type="RefSeq" id="XP_035825057.1"/>
    </source>
</evidence>
<dbReference type="GeneID" id="106011463"/>
<feature type="compositionally biased region" description="Basic and acidic residues" evidence="1">
    <location>
        <begin position="157"/>
        <end position="167"/>
    </location>
</feature>
<gene>
    <name evidence="3" type="primary">LOC106011463</name>
</gene>
<proteinExistence type="predicted"/>
<feature type="compositionally biased region" description="Basic residues" evidence="1">
    <location>
        <begin position="187"/>
        <end position="196"/>
    </location>
</feature>